<keyword evidence="5 11" id="KW-0812">Transmembrane</keyword>
<dbReference type="PROSITE" id="PS52016">
    <property type="entry name" value="TONB_DEPENDENT_REC_3"/>
    <property type="match status" value="1"/>
</dbReference>
<evidence type="ECO:0000256" key="6">
    <source>
        <dbReference type="ARBA" id="ARBA00023004"/>
    </source>
</evidence>
<dbReference type="PANTHER" id="PTHR32552">
    <property type="entry name" value="FERRICHROME IRON RECEPTOR-RELATED"/>
    <property type="match status" value="1"/>
</dbReference>
<dbReference type="Gene3D" id="2.40.170.20">
    <property type="entry name" value="TonB-dependent receptor, beta-barrel domain"/>
    <property type="match status" value="2"/>
</dbReference>
<evidence type="ECO:0000256" key="10">
    <source>
        <dbReference type="ARBA" id="ARBA00023237"/>
    </source>
</evidence>
<dbReference type="InterPro" id="IPR000531">
    <property type="entry name" value="Beta-barrel_TonB"/>
</dbReference>
<dbReference type="RefSeq" id="WP_285762781.1">
    <property type="nucleotide sequence ID" value="NZ_BSYJ01000001.1"/>
</dbReference>
<dbReference type="EMBL" id="BSYJ01000001">
    <property type="protein sequence ID" value="GMG86278.1"/>
    <property type="molecule type" value="Genomic_DNA"/>
</dbReference>
<comment type="caution">
    <text evidence="16">The sequence shown here is derived from an EMBL/GenBank/DDBJ whole genome shotgun (WGS) entry which is preliminary data.</text>
</comment>
<comment type="similarity">
    <text evidence="11 12">Belongs to the TonB-dependent receptor family.</text>
</comment>
<dbReference type="PANTHER" id="PTHR32552:SF81">
    <property type="entry name" value="TONB-DEPENDENT OUTER MEMBRANE RECEPTOR"/>
    <property type="match status" value="1"/>
</dbReference>
<evidence type="ECO:0000256" key="2">
    <source>
        <dbReference type="ARBA" id="ARBA00022448"/>
    </source>
</evidence>
<keyword evidence="13" id="KW-0732">Signal</keyword>
<dbReference type="Pfam" id="PF07715">
    <property type="entry name" value="Plug"/>
    <property type="match status" value="1"/>
</dbReference>
<dbReference type="InterPro" id="IPR036942">
    <property type="entry name" value="Beta-barrel_TonB_sf"/>
</dbReference>
<feature type="chain" id="PRO_5045710151" description="TonB-dependent receptor" evidence="13">
    <location>
        <begin position="27"/>
        <end position="873"/>
    </location>
</feature>
<evidence type="ECO:0000313" key="17">
    <source>
        <dbReference type="Proteomes" id="UP001224392"/>
    </source>
</evidence>
<evidence type="ECO:0000259" key="14">
    <source>
        <dbReference type="Pfam" id="PF00593"/>
    </source>
</evidence>
<keyword evidence="17" id="KW-1185">Reference proteome</keyword>
<organism evidence="16 17">
    <name type="scientific">Biformimicrobium ophioploci</name>
    <dbReference type="NCBI Taxonomy" id="3036711"/>
    <lineage>
        <taxon>Bacteria</taxon>
        <taxon>Pseudomonadati</taxon>
        <taxon>Pseudomonadota</taxon>
        <taxon>Gammaproteobacteria</taxon>
        <taxon>Cellvibrionales</taxon>
        <taxon>Microbulbiferaceae</taxon>
        <taxon>Biformimicrobium</taxon>
    </lineage>
</organism>
<evidence type="ECO:0000256" key="4">
    <source>
        <dbReference type="ARBA" id="ARBA00022496"/>
    </source>
</evidence>
<evidence type="ECO:0000256" key="8">
    <source>
        <dbReference type="ARBA" id="ARBA00023077"/>
    </source>
</evidence>
<keyword evidence="4" id="KW-0410">Iron transport</keyword>
<evidence type="ECO:0000256" key="7">
    <source>
        <dbReference type="ARBA" id="ARBA00023065"/>
    </source>
</evidence>
<keyword evidence="9 11" id="KW-0472">Membrane</keyword>
<evidence type="ECO:0000256" key="11">
    <source>
        <dbReference type="PROSITE-ProRule" id="PRU01360"/>
    </source>
</evidence>
<protein>
    <recommendedName>
        <fullName evidence="18">TonB-dependent receptor</fullName>
    </recommendedName>
</protein>
<evidence type="ECO:0000256" key="13">
    <source>
        <dbReference type="SAM" id="SignalP"/>
    </source>
</evidence>
<proteinExistence type="inferred from homology"/>
<feature type="domain" description="TonB-dependent receptor plug" evidence="15">
    <location>
        <begin position="48"/>
        <end position="156"/>
    </location>
</feature>
<keyword evidence="8 12" id="KW-0798">TonB box</keyword>
<comment type="subcellular location">
    <subcellularLocation>
        <location evidence="1 11">Cell outer membrane</location>
        <topology evidence="1 11">Multi-pass membrane protein</topology>
    </subcellularLocation>
</comment>
<evidence type="ECO:0000313" key="16">
    <source>
        <dbReference type="EMBL" id="GMG86278.1"/>
    </source>
</evidence>
<evidence type="ECO:0000259" key="15">
    <source>
        <dbReference type="Pfam" id="PF07715"/>
    </source>
</evidence>
<dbReference type="Proteomes" id="UP001224392">
    <property type="component" value="Unassembled WGS sequence"/>
</dbReference>
<dbReference type="InterPro" id="IPR012910">
    <property type="entry name" value="Plug_dom"/>
</dbReference>
<reference evidence="16 17" key="1">
    <citation type="submission" date="2023-04" db="EMBL/GenBank/DDBJ databases">
        <title>Marinobulbifer ophiurae gen. nov., sp. Nov., isolate from tissue of brittle star Ophioplocus japonicus.</title>
        <authorList>
            <person name="Kawano K."/>
            <person name="Sawayama S."/>
            <person name="Nakagawa S."/>
        </authorList>
    </citation>
    <scope>NUCLEOTIDE SEQUENCE [LARGE SCALE GENOMIC DNA]</scope>
    <source>
        <strain evidence="16 17">NKW57</strain>
    </source>
</reference>
<evidence type="ECO:0000256" key="3">
    <source>
        <dbReference type="ARBA" id="ARBA00022452"/>
    </source>
</evidence>
<keyword evidence="6" id="KW-0408">Iron</keyword>
<evidence type="ECO:0008006" key="18">
    <source>
        <dbReference type="Google" id="ProtNLM"/>
    </source>
</evidence>
<evidence type="ECO:0000256" key="1">
    <source>
        <dbReference type="ARBA" id="ARBA00004571"/>
    </source>
</evidence>
<dbReference type="SUPFAM" id="SSF56935">
    <property type="entry name" value="Porins"/>
    <property type="match status" value="1"/>
</dbReference>
<keyword evidence="3 11" id="KW-1134">Transmembrane beta strand</keyword>
<gene>
    <name evidence="16" type="ORF">MNKW57_05990</name>
</gene>
<evidence type="ECO:0000256" key="12">
    <source>
        <dbReference type="RuleBase" id="RU003357"/>
    </source>
</evidence>
<evidence type="ECO:0000256" key="9">
    <source>
        <dbReference type="ARBA" id="ARBA00023136"/>
    </source>
</evidence>
<dbReference type="Pfam" id="PF00593">
    <property type="entry name" value="TonB_dep_Rec_b-barrel"/>
    <property type="match status" value="1"/>
</dbReference>
<accession>A0ABQ6LW26</accession>
<keyword evidence="2 11" id="KW-0813">Transport</keyword>
<feature type="domain" description="TonB-dependent receptor-like beta-barrel" evidence="14">
    <location>
        <begin position="533"/>
        <end position="837"/>
    </location>
</feature>
<keyword evidence="10 11" id="KW-0998">Cell outer membrane</keyword>
<name>A0ABQ6LW26_9GAMM</name>
<sequence>MYNYKKQVLAAAIAMAISPLELIAQAEGESAQAIEELVVTARRRSENLQEVPIAISPVTSEEIRQRAYSGLEDIAAATSGFTYEGFSTSGTNGNAVIRGMAQTYTTARIQNVAFFMNGIHLQRQSMMNFGLVDMERVEVVKGPQSAMYGRNAFAGAVNYVTSEPTEIFDASITGTYGSDEREDIKVRVSGPIIPDVLYGKINIAETSYDGHTDNDHPFADASVPGPSTSGNVGGWDDQTIAAALKLTPSKDFTVKLDYYKADIEREPQPYYVMTGANNVAWGFTTYSDMNCNAVTRMTTFGAPITANSWWCGEVPSMPTSAPDNFAPPQAGIPDDMGHNSITIDPRSYGAVAETEVASLSFEYKLSDSLTVNYLYGQTSSESKTNGGSADRDPLAGVSTLWGMEQMFIPFPPPGTTISVPQIAQTNSFSGRPISELESTSHELRLAFSGGAWEGSAGIYYSDVDDESYELTLYMPLCSEFNSGIDYGISGEEACSLPADGSVPSPLLGASDQTAQMLALWHGSHAKHTLFDDKLSAVFAEVAYSPSKALTLRAEARYTQEDKSVSRLTDGFGIAPGGFVPSGIVAPEDQEDFSYFSPRITAEYKLNQDQFLYASIAKGVKSGGFNNTSDVGHLTYDEEQNLTYEVGSKNTLMDGSLQLNAALYLIDWDDVQGSRAPHSGGVGDTLIVENIGDAESLGFEVDGRLLIGDNWSTDFAIAWANPEYDDGVTYEEGSLFINYQCNAPIMAPPMVTSDCGNADVGGNQMARTSEWQGSVGINYRTQLAGDWTLTARLDSNYQSEQYVTPLNLANTGDRVITNANMMLTSAEHWRINLWGKNILDEEYVGGVFVLSQFSKMIVSTGIGPSYGATISYDF</sequence>
<evidence type="ECO:0000256" key="5">
    <source>
        <dbReference type="ARBA" id="ARBA00022692"/>
    </source>
</evidence>
<keyword evidence="7" id="KW-0406">Ion transport</keyword>
<feature type="signal peptide" evidence="13">
    <location>
        <begin position="1"/>
        <end position="26"/>
    </location>
</feature>
<dbReference type="InterPro" id="IPR039426">
    <property type="entry name" value="TonB-dep_rcpt-like"/>
</dbReference>